<dbReference type="AlphaFoldDB" id="A0A1V8T1C0"/>
<dbReference type="Proteomes" id="UP000192596">
    <property type="component" value="Unassembled WGS sequence"/>
</dbReference>
<dbReference type="InParanoid" id="A0A1V8T1C0"/>
<dbReference type="EMBL" id="NAJO01000020">
    <property type="protein sequence ID" value="OQO04972.1"/>
    <property type="molecule type" value="Genomic_DNA"/>
</dbReference>
<reference evidence="3" key="1">
    <citation type="submission" date="2017-03" db="EMBL/GenBank/DDBJ databases">
        <title>Genomes of endolithic fungi from Antarctica.</title>
        <authorList>
            <person name="Coleine C."/>
            <person name="Masonjones S."/>
            <person name="Stajich J.E."/>
        </authorList>
    </citation>
    <scope>NUCLEOTIDE SEQUENCE [LARGE SCALE GENOMIC DNA]</scope>
    <source>
        <strain evidence="3">CCFEE 5527</strain>
    </source>
</reference>
<name>A0A1V8T1C0_9PEZI</name>
<comment type="caution">
    <text evidence="2">The sequence shown here is derived from an EMBL/GenBank/DDBJ whole genome shotgun (WGS) entry which is preliminary data.</text>
</comment>
<evidence type="ECO:0000313" key="2">
    <source>
        <dbReference type="EMBL" id="OQO04972.1"/>
    </source>
</evidence>
<protein>
    <submittedName>
        <fullName evidence="2">Uncharacterized protein</fullName>
    </submittedName>
</protein>
<gene>
    <name evidence="2" type="ORF">B0A48_07990</name>
</gene>
<feature type="compositionally biased region" description="Basic residues" evidence="1">
    <location>
        <begin position="162"/>
        <end position="175"/>
    </location>
</feature>
<accession>A0A1V8T1C0</accession>
<sequence length="290" mass="31841">MQAEPSNSDNAKFAARILEQFDLLHPIHTSGSESKSKIQPDVCDSKKIKLAKAEKLRSHLELLITAADSGIKDLQRDQTVQPIHVGWALAVRELQLRSLYAPGFPAESYRRLVAEFVALKRKVDIAVPDSTTVRAESSDLADALGLLKKQREAEEAAIPVGKKGKRNRPKKRKSAHAADSTTSDDSLPKVADAKHPLWAAEVMAHFDRTVSNPGSLVQAKAAVTMEVIGGTMNSRLAAAVSLVEYKEMVQRDTPDVRDVQFREQVAMEQLVNQKPGDILRIAAWDAPQDA</sequence>
<evidence type="ECO:0000313" key="3">
    <source>
        <dbReference type="Proteomes" id="UP000192596"/>
    </source>
</evidence>
<organism evidence="2 3">
    <name type="scientific">Cryoendolithus antarcticus</name>
    <dbReference type="NCBI Taxonomy" id="1507870"/>
    <lineage>
        <taxon>Eukaryota</taxon>
        <taxon>Fungi</taxon>
        <taxon>Dikarya</taxon>
        <taxon>Ascomycota</taxon>
        <taxon>Pezizomycotina</taxon>
        <taxon>Dothideomycetes</taxon>
        <taxon>Dothideomycetidae</taxon>
        <taxon>Cladosporiales</taxon>
        <taxon>Cladosporiaceae</taxon>
        <taxon>Cryoendolithus</taxon>
    </lineage>
</organism>
<feature type="region of interest" description="Disordered" evidence="1">
    <location>
        <begin position="155"/>
        <end position="189"/>
    </location>
</feature>
<proteinExistence type="predicted"/>
<evidence type="ECO:0000256" key="1">
    <source>
        <dbReference type="SAM" id="MobiDB-lite"/>
    </source>
</evidence>
<keyword evidence="3" id="KW-1185">Reference proteome</keyword>